<dbReference type="RefSeq" id="WP_237977851.1">
    <property type="nucleotide sequence ID" value="NZ_JAKNCT010000002.1"/>
</dbReference>
<proteinExistence type="inferred from homology"/>
<dbReference type="Pfam" id="PF01812">
    <property type="entry name" value="5-FTHF_cyc-lig"/>
    <property type="match status" value="1"/>
</dbReference>
<reference evidence="2 3" key="1">
    <citation type="submission" date="2022-02" db="EMBL/GenBank/DDBJ databases">
        <title>Mesosutterella porci, a novel member of the family Sutterellaceae from pig feces.</title>
        <authorList>
            <person name="Wylensek D."/>
            <person name="Clavel T."/>
        </authorList>
    </citation>
    <scope>NUCLEOTIDE SEQUENCE [LARGE SCALE GENOMIC DNA]</scope>
    <source>
        <strain evidence="3">oilRF-744-wt-GAM-9</strain>
    </source>
</reference>
<dbReference type="SUPFAM" id="SSF100950">
    <property type="entry name" value="NagB/RpiA/CoA transferase-like"/>
    <property type="match status" value="1"/>
</dbReference>
<dbReference type="GO" id="GO:0030272">
    <property type="term" value="F:5-formyltetrahydrofolate cyclo-ligase activity"/>
    <property type="evidence" value="ECO:0007669"/>
    <property type="project" value="UniProtKB-EC"/>
</dbReference>
<comment type="cofactor">
    <cofactor evidence="1">
        <name>Mg(2+)</name>
        <dbReference type="ChEBI" id="CHEBI:18420"/>
    </cofactor>
</comment>
<evidence type="ECO:0000256" key="1">
    <source>
        <dbReference type="RuleBase" id="RU361279"/>
    </source>
</evidence>
<protein>
    <recommendedName>
        <fullName evidence="1">5-formyltetrahydrofolate cyclo-ligase</fullName>
        <ecNumber evidence="1">6.3.3.2</ecNumber>
    </recommendedName>
</protein>
<organism evidence="2 3">
    <name type="scientific">Mesosutterella porci</name>
    <dbReference type="NCBI Taxonomy" id="2915351"/>
    <lineage>
        <taxon>Bacteria</taxon>
        <taxon>Pseudomonadati</taxon>
        <taxon>Pseudomonadota</taxon>
        <taxon>Betaproteobacteria</taxon>
        <taxon>Burkholderiales</taxon>
        <taxon>Sutterellaceae</taxon>
        <taxon>Mesosutterella</taxon>
    </lineage>
</organism>
<dbReference type="Proteomes" id="UP001297600">
    <property type="component" value="Unassembled WGS sequence"/>
</dbReference>
<keyword evidence="2" id="KW-0436">Ligase</keyword>
<keyword evidence="1" id="KW-0547">Nucleotide-binding</keyword>
<evidence type="ECO:0000313" key="3">
    <source>
        <dbReference type="Proteomes" id="UP001297600"/>
    </source>
</evidence>
<dbReference type="InterPro" id="IPR024185">
    <property type="entry name" value="FTHF_cligase-like_sf"/>
</dbReference>
<dbReference type="EC" id="6.3.3.2" evidence="1"/>
<dbReference type="Gene3D" id="3.40.50.10420">
    <property type="entry name" value="NagB/RpiA/CoA transferase-like"/>
    <property type="match status" value="1"/>
</dbReference>
<evidence type="ECO:0000313" key="2">
    <source>
        <dbReference type="EMBL" id="MCG5030195.1"/>
    </source>
</evidence>
<keyword evidence="1" id="KW-0479">Metal-binding</keyword>
<comment type="caution">
    <text evidence="2">The sequence shown here is derived from an EMBL/GenBank/DDBJ whole genome shotgun (WGS) entry which is preliminary data.</text>
</comment>
<keyword evidence="3" id="KW-1185">Reference proteome</keyword>
<sequence>MINKLNRRKELRAELLERRRQLALQHPELGARLAEHVRAWLETQEDVFLVGFYTPIHCEPDLLPALSAWVSRKSARGLALPVVGRGKSMTYCLWRPGEELVEDVFHTKVPRVKRQAFPDLVIAPCVGFTSQGFRLGYGAGCFDRMLENPASRPKTLAVAYEACRADGLFEPAAHDIPFDWVATELGVRPVSGRSGPDQYR</sequence>
<name>A0ABS9MPL0_9BURK</name>
<keyword evidence="1" id="KW-0460">Magnesium</keyword>
<comment type="similarity">
    <text evidence="1">Belongs to the 5-formyltetrahydrofolate cyclo-ligase family.</text>
</comment>
<dbReference type="PIRSF" id="PIRSF006806">
    <property type="entry name" value="FTHF_cligase"/>
    <property type="match status" value="1"/>
</dbReference>
<keyword evidence="1" id="KW-0067">ATP-binding</keyword>
<dbReference type="EMBL" id="JAKNCT010000002">
    <property type="protein sequence ID" value="MCG5030195.1"/>
    <property type="molecule type" value="Genomic_DNA"/>
</dbReference>
<comment type="catalytic activity">
    <reaction evidence="1">
        <text>(6S)-5-formyl-5,6,7,8-tetrahydrofolate + ATP = (6R)-5,10-methenyltetrahydrofolate + ADP + phosphate</text>
        <dbReference type="Rhea" id="RHEA:10488"/>
        <dbReference type="ChEBI" id="CHEBI:30616"/>
        <dbReference type="ChEBI" id="CHEBI:43474"/>
        <dbReference type="ChEBI" id="CHEBI:57455"/>
        <dbReference type="ChEBI" id="CHEBI:57457"/>
        <dbReference type="ChEBI" id="CHEBI:456216"/>
        <dbReference type="EC" id="6.3.3.2"/>
    </reaction>
</comment>
<dbReference type="InterPro" id="IPR037171">
    <property type="entry name" value="NagB/RpiA_transferase-like"/>
</dbReference>
<dbReference type="NCBIfam" id="TIGR02727">
    <property type="entry name" value="MTHFS_bact"/>
    <property type="match status" value="1"/>
</dbReference>
<gene>
    <name evidence="2" type="ORF">MAF45_01825</name>
</gene>
<accession>A0ABS9MPL0</accession>
<dbReference type="InterPro" id="IPR002698">
    <property type="entry name" value="FTHF_cligase"/>
</dbReference>